<name>A0AAD5UZF6_9APHY</name>
<reference evidence="1" key="1">
    <citation type="submission" date="2022-07" db="EMBL/GenBank/DDBJ databases">
        <title>Genome Sequence of Physisporinus lineatus.</title>
        <authorList>
            <person name="Buettner E."/>
        </authorList>
    </citation>
    <scope>NUCLEOTIDE SEQUENCE</scope>
    <source>
        <strain evidence="1">VT162</strain>
    </source>
</reference>
<dbReference type="GO" id="GO:0051726">
    <property type="term" value="P:regulation of cell cycle"/>
    <property type="evidence" value="ECO:0007669"/>
    <property type="project" value="TreeGrafter"/>
</dbReference>
<keyword evidence="2" id="KW-1185">Reference proteome</keyword>
<sequence length="253" mass="28447">MQSLLYSLLFDISSTACNIGLKVLTKLLPIFAVHACECLKELLPQLLLILARVISWRTPPPSGDPFLPSVEGLGLAPDILKAVTDEESSPDIIQTEFRDPFQIRPDIEWQRLDIVFTLSPFPPPPQQYLAFLYYLFPCNVVRFLRLPVGYLSEVNADNPYGVSWDVALDEGLIRSKAESLLRCHVLHPHLIYQDAITELSNQAFWLEFDISRIVAECNMLDVRNASLGLREYALANNTPTPKPPTPPPPSLPQ</sequence>
<dbReference type="Proteomes" id="UP001212997">
    <property type="component" value="Unassembled WGS sequence"/>
</dbReference>
<proteinExistence type="predicted"/>
<evidence type="ECO:0000313" key="1">
    <source>
        <dbReference type="EMBL" id="KAJ3481799.1"/>
    </source>
</evidence>
<dbReference type="InterPro" id="IPR007483">
    <property type="entry name" value="Hamartin"/>
</dbReference>
<comment type="caution">
    <text evidence="1">The sequence shown here is derived from an EMBL/GenBank/DDBJ whole genome shotgun (WGS) entry which is preliminary data.</text>
</comment>
<gene>
    <name evidence="1" type="ORF">NLI96_g7418</name>
</gene>
<dbReference type="GO" id="GO:0033596">
    <property type="term" value="C:TSC1-TSC2 complex"/>
    <property type="evidence" value="ECO:0007669"/>
    <property type="project" value="TreeGrafter"/>
</dbReference>
<organism evidence="1 2">
    <name type="scientific">Meripilus lineatus</name>
    <dbReference type="NCBI Taxonomy" id="2056292"/>
    <lineage>
        <taxon>Eukaryota</taxon>
        <taxon>Fungi</taxon>
        <taxon>Dikarya</taxon>
        <taxon>Basidiomycota</taxon>
        <taxon>Agaricomycotina</taxon>
        <taxon>Agaricomycetes</taxon>
        <taxon>Polyporales</taxon>
        <taxon>Meripilaceae</taxon>
        <taxon>Meripilus</taxon>
    </lineage>
</organism>
<accession>A0AAD5UZF6</accession>
<dbReference type="GO" id="GO:0032007">
    <property type="term" value="P:negative regulation of TOR signaling"/>
    <property type="evidence" value="ECO:0007669"/>
    <property type="project" value="TreeGrafter"/>
</dbReference>
<dbReference type="PANTHER" id="PTHR15154:SF2">
    <property type="entry name" value="HAMARTIN"/>
    <property type="match status" value="1"/>
</dbReference>
<dbReference type="EMBL" id="JANAWD010000303">
    <property type="protein sequence ID" value="KAJ3481799.1"/>
    <property type="molecule type" value="Genomic_DNA"/>
</dbReference>
<dbReference type="AlphaFoldDB" id="A0AAD5UZF6"/>
<protein>
    <submittedName>
        <fullName evidence="1">Uncharacterized protein</fullName>
    </submittedName>
</protein>
<dbReference type="PANTHER" id="PTHR15154">
    <property type="entry name" value="HAMARTIN"/>
    <property type="match status" value="1"/>
</dbReference>
<evidence type="ECO:0000313" key="2">
    <source>
        <dbReference type="Proteomes" id="UP001212997"/>
    </source>
</evidence>